<name>A0ABN1QY12_9ACTN</name>
<gene>
    <name evidence="2" type="ORF">GCM10009575_070700</name>
</gene>
<dbReference type="EMBL" id="BAAAID010000060">
    <property type="protein sequence ID" value="GAA0948985.1"/>
    <property type="molecule type" value="Genomic_DNA"/>
</dbReference>
<proteinExistence type="predicted"/>
<accession>A0ABN1QY12</accession>
<sequence>MSGGLPESCPAVRVIACERHWQEGQSPEPPSECGSRPAPTASRFTAWDNKQVSTNLGSCLG</sequence>
<comment type="caution">
    <text evidence="2">The sequence shown here is derived from an EMBL/GenBank/DDBJ whole genome shotgun (WGS) entry which is preliminary data.</text>
</comment>
<keyword evidence="3" id="KW-1185">Reference proteome</keyword>
<organism evidence="2 3">
    <name type="scientific">Streptomyces rhizosphaericus</name>
    <dbReference type="NCBI Taxonomy" id="114699"/>
    <lineage>
        <taxon>Bacteria</taxon>
        <taxon>Bacillati</taxon>
        <taxon>Actinomycetota</taxon>
        <taxon>Actinomycetes</taxon>
        <taxon>Kitasatosporales</taxon>
        <taxon>Streptomycetaceae</taxon>
        <taxon>Streptomyces</taxon>
        <taxon>Streptomyces violaceusniger group</taxon>
    </lineage>
</organism>
<protein>
    <submittedName>
        <fullName evidence="2">Uncharacterized protein</fullName>
    </submittedName>
</protein>
<dbReference type="Proteomes" id="UP001500418">
    <property type="component" value="Unassembled WGS sequence"/>
</dbReference>
<reference evidence="3" key="1">
    <citation type="journal article" date="2019" name="Int. J. Syst. Evol. Microbiol.">
        <title>The Global Catalogue of Microorganisms (GCM) 10K type strain sequencing project: providing services to taxonomists for standard genome sequencing and annotation.</title>
        <authorList>
            <consortium name="The Broad Institute Genomics Platform"/>
            <consortium name="The Broad Institute Genome Sequencing Center for Infectious Disease"/>
            <person name="Wu L."/>
            <person name="Ma J."/>
        </authorList>
    </citation>
    <scope>NUCLEOTIDE SEQUENCE [LARGE SCALE GENOMIC DNA]</scope>
    <source>
        <strain evidence="3">JCM 11444</strain>
    </source>
</reference>
<feature type="region of interest" description="Disordered" evidence="1">
    <location>
        <begin position="21"/>
        <end position="47"/>
    </location>
</feature>
<evidence type="ECO:0000313" key="2">
    <source>
        <dbReference type="EMBL" id="GAA0948985.1"/>
    </source>
</evidence>
<evidence type="ECO:0000313" key="3">
    <source>
        <dbReference type="Proteomes" id="UP001500418"/>
    </source>
</evidence>
<evidence type="ECO:0000256" key="1">
    <source>
        <dbReference type="SAM" id="MobiDB-lite"/>
    </source>
</evidence>